<keyword evidence="8 13" id="KW-0067">ATP-binding</keyword>
<comment type="subcellular location">
    <subcellularLocation>
        <location evidence="13">Cytoplasm</location>
    </subcellularLocation>
</comment>
<dbReference type="EC" id="6.1.1.3" evidence="13"/>
<dbReference type="GO" id="GO:0006435">
    <property type="term" value="P:threonyl-tRNA aminoacylation"/>
    <property type="evidence" value="ECO:0007669"/>
    <property type="project" value="UniProtKB-UniRule"/>
</dbReference>
<evidence type="ECO:0000256" key="11">
    <source>
        <dbReference type="ARBA" id="ARBA00023146"/>
    </source>
</evidence>
<keyword evidence="2 13" id="KW-0963">Cytoplasm</keyword>
<dbReference type="PANTHER" id="PTHR11451">
    <property type="entry name" value="THREONINE-TRNA LIGASE"/>
    <property type="match status" value="1"/>
</dbReference>
<evidence type="ECO:0000256" key="2">
    <source>
        <dbReference type="ARBA" id="ARBA00022490"/>
    </source>
</evidence>
<evidence type="ECO:0000256" key="9">
    <source>
        <dbReference type="ARBA" id="ARBA00022884"/>
    </source>
</evidence>
<dbReference type="GO" id="GO:0005524">
    <property type="term" value="F:ATP binding"/>
    <property type="evidence" value="ECO:0007669"/>
    <property type="project" value="UniProtKB-UniRule"/>
</dbReference>
<dbReference type="InterPro" id="IPR004095">
    <property type="entry name" value="TGS"/>
</dbReference>
<keyword evidence="5 13" id="KW-0479">Metal-binding</keyword>
<dbReference type="InterPro" id="IPR018163">
    <property type="entry name" value="Thr/Ala-tRNA-synth_IIc_edit"/>
</dbReference>
<dbReference type="Proteomes" id="UP000779809">
    <property type="component" value="Unassembled WGS sequence"/>
</dbReference>
<keyword evidence="10 13" id="KW-0648">Protein biosynthesis</keyword>
<keyword evidence="7 13" id="KW-0862">Zinc</keyword>
<dbReference type="PANTHER" id="PTHR11451:SF44">
    <property type="entry name" value="THREONINE--TRNA LIGASE, CHLOROPLASTIC_MITOCHONDRIAL 2"/>
    <property type="match status" value="1"/>
</dbReference>
<evidence type="ECO:0000256" key="13">
    <source>
        <dbReference type="HAMAP-Rule" id="MF_00184"/>
    </source>
</evidence>
<dbReference type="EMBL" id="JACPNR010000006">
    <property type="protein sequence ID" value="MBI2678156.1"/>
    <property type="molecule type" value="Genomic_DNA"/>
</dbReference>
<keyword evidence="11 13" id="KW-0030">Aminoacyl-tRNA synthetase</keyword>
<dbReference type="Pfam" id="PF00587">
    <property type="entry name" value="tRNA-synt_2b"/>
    <property type="match status" value="1"/>
</dbReference>
<dbReference type="AlphaFoldDB" id="A0A932A7J5"/>
<dbReference type="Pfam" id="PF03129">
    <property type="entry name" value="HGTP_anticodon"/>
    <property type="match status" value="1"/>
</dbReference>
<dbReference type="InterPro" id="IPR002314">
    <property type="entry name" value="aa-tRNA-synt_IIb"/>
</dbReference>
<comment type="catalytic activity">
    <reaction evidence="12 13">
        <text>tRNA(Thr) + L-threonine + ATP = L-threonyl-tRNA(Thr) + AMP + diphosphate + H(+)</text>
        <dbReference type="Rhea" id="RHEA:24624"/>
        <dbReference type="Rhea" id="RHEA-COMP:9670"/>
        <dbReference type="Rhea" id="RHEA-COMP:9704"/>
        <dbReference type="ChEBI" id="CHEBI:15378"/>
        <dbReference type="ChEBI" id="CHEBI:30616"/>
        <dbReference type="ChEBI" id="CHEBI:33019"/>
        <dbReference type="ChEBI" id="CHEBI:57926"/>
        <dbReference type="ChEBI" id="CHEBI:78442"/>
        <dbReference type="ChEBI" id="CHEBI:78534"/>
        <dbReference type="ChEBI" id="CHEBI:456215"/>
        <dbReference type="EC" id="6.1.1.3"/>
    </reaction>
</comment>
<dbReference type="Gene3D" id="3.40.50.800">
    <property type="entry name" value="Anticodon-binding domain"/>
    <property type="match status" value="1"/>
</dbReference>
<evidence type="ECO:0000259" key="14">
    <source>
        <dbReference type="PROSITE" id="PS50862"/>
    </source>
</evidence>
<evidence type="ECO:0000256" key="7">
    <source>
        <dbReference type="ARBA" id="ARBA00022833"/>
    </source>
</evidence>
<dbReference type="GO" id="GO:0000049">
    <property type="term" value="F:tRNA binding"/>
    <property type="evidence" value="ECO:0007669"/>
    <property type="project" value="UniProtKB-KW"/>
</dbReference>
<dbReference type="SMART" id="SM00863">
    <property type="entry name" value="tRNA_SAD"/>
    <property type="match status" value="1"/>
</dbReference>
<dbReference type="InterPro" id="IPR012676">
    <property type="entry name" value="TGS-like"/>
</dbReference>
<comment type="cofactor">
    <cofactor evidence="13">
        <name>Zn(2+)</name>
        <dbReference type="ChEBI" id="CHEBI:29105"/>
    </cofactor>
    <text evidence="13">Binds 1 zinc ion per subunit.</text>
</comment>
<dbReference type="NCBIfam" id="TIGR00418">
    <property type="entry name" value="thrS"/>
    <property type="match status" value="1"/>
</dbReference>
<dbReference type="Pfam" id="PF07973">
    <property type="entry name" value="tRNA_SAD"/>
    <property type="match status" value="1"/>
</dbReference>
<dbReference type="SUPFAM" id="SSF55186">
    <property type="entry name" value="ThrRS/AlaRS common domain"/>
    <property type="match status" value="1"/>
</dbReference>
<dbReference type="PROSITE" id="PS50862">
    <property type="entry name" value="AA_TRNA_LIGASE_II"/>
    <property type="match status" value="1"/>
</dbReference>
<evidence type="ECO:0000256" key="1">
    <source>
        <dbReference type="ARBA" id="ARBA00008226"/>
    </source>
</evidence>
<dbReference type="SUPFAM" id="SSF52954">
    <property type="entry name" value="Class II aaRS ABD-related"/>
    <property type="match status" value="1"/>
</dbReference>
<dbReference type="InterPro" id="IPR045864">
    <property type="entry name" value="aa-tRNA-synth_II/BPL/LPL"/>
</dbReference>
<dbReference type="SUPFAM" id="SSF55681">
    <property type="entry name" value="Class II aaRS and biotin synthetases"/>
    <property type="match status" value="1"/>
</dbReference>
<dbReference type="CDD" id="cd00860">
    <property type="entry name" value="ThrRS_anticodon"/>
    <property type="match status" value="1"/>
</dbReference>
<keyword evidence="6 13" id="KW-0547">Nucleotide-binding</keyword>
<feature type="domain" description="Aminoacyl-transfer RNA synthetases class-II family profile" evidence="14">
    <location>
        <begin position="253"/>
        <end position="550"/>
    </location>
</feature>
<dbReference type="GO" id="GO:0046872">
    <property type="term" value="F:metal ion binding"/>
    <property type="evidence" value="ECO:0007669"/>
    <property type="project" value="UniProtKB-KW"/>
</dbReference>
<feature type="binding site" evidence="13">
    <location>
        <position position="346"/>
    </location>
    <ligand>
        <name>Zn(2+)</name>
        <dbReference type="ChEBI" id="CHEBI:29105"/>
        <note>catalytic</note>
    </ligand>
</feature>
<gene>
    <name evidence="13 16" type="primary">thrS</name>
    <name evidence="16" type="ORF">HYX28_05200</name>
</gene>
<evidence type="ECO:0000313" key="17">
    <source>
        <dbReference type="Proteomes" id="UP000779809"/>
    </source>
</evidence>
<evidence type="ECO:0000256" key="4">
    <source>
        <dbReference type="ARBA" id="ARBA00022598"/>
    </source>
</evidence>
<dbReference type="InterPro" id="IPR004154">
    <property type="entry name" value="Anticodon-bd"/>
</dbReference>
<dbReference type="SUPFAM" id="SSF81271">
    <property type="entry name" value="TGS-like"/>
    <property type="match status" value="1"/>
</dbReference>
<dbReference type="Gene3D" id="3.30.54.20">
    <property type="match status" value="1"/>
</dbReference>
<dbReference type="InterPro" id="IPR002320">
    <property type="entry name" value="Thr-tRNA-ligase_IIa"/>
</dbReference>
<organism evidence="16 17">
    <name type="scientific">Candidatus Korobacter versatilis</name>
    <dbReference type="NCBI Taxonomy" id="658062"/>
    <lineage>
        <taxon>Bacteria</taxon>
        <taxon>Pseudomonadati</taxon>
        <taxon>Acidobacteriota</taxon>
        <taxon>Terriglobia</taxon>
        <taxon>Terriglobales</taxon>
        <taxon>Candidatus Korobacteraceae</taxon>
        <taxon>Candidatus Korobacter</taxon>
    </lineage>
</organism>
<feature type="domain" description="TGS" evidence="15">
    <location>
        <begin position="1"/>
        <end position="71"/>
    </location>
</feature>
<accession>A0A932A7J5</accession>
<dbReference type="InterPro" id="IPR047246">
    <property type="entry name" value="ThrRS_anticodon"/>
</dbReference>
<dbReference type="GO" id="GO:0005737">
    <property type="term" value="C:cytoplasm"/>
    <property type="evidence" value="ECO:0007669"/>
    <property type="project" value="UniProtKB-SubCell"/>
</dbReference>
<dbReference type="PROSITE" id="PS51880">
    <property type="entry name" value="TGS"/>
    <property type="match status" value="1"/>
</dbReference>
<evidence type="ECO:0000256" key="8">
    <source>
        <dbReference type="ARBA" id="ARBA00022840"/>
    </source>
</evidence>
<evidence type="ECO:0000256" key="12">
    <source>
        <dbReference type="ARBA" id="ARBA00049515"/>
    </source>
</evidence>
<protein>
    <recommendedName>
        <fullName evidence="13">Threonine--tRNA ligase</fullName>
        <ecNumber evidence="13">6.1.1.3</ecNumber>
    </recommendedName>
    <alternativeName>
        <fullName evidence="13">Threonyl-tRNA synthetase</fullName>
        <shortName evidence="13">ThrRS</shortName>
    </alternativeName>
</protein>
<dbReference type="Gene3D" id="3.10.20.30">
    <property type="match status" value="1"/>
</dbReference>
<dbReference type="Gene3D" id="3.30.980.10">
    <property type="entry name" value="Threonyl-trna Synthetase, Chain A, domain 2"/>
    <property type="match status" value="1"/>
</dbReference>
<reference evidence="16" key="1">
    <citation type="submission" date="2020-07" db="EMBL/GenBank/DDBJ databases">
        <title>Huge and variable diversity of episymbiotic CPR bacteria and DPANN archaea in groundwater ecosystems.</title>
        <authorList>
            <person name="He C.Y."/>
            <person name="Keren R."/>
            <person name="Whittaker M."/>
            <person name="Farag I.F."/>
            <person name="Doudna J."/>
            <person name="Cate J.H.D."/>
            <person name="Banfield J.F."/>
        </authorList>
    </citation>
    <scope>NUCLEOTIDE SEQUENCE</scope>
    <source>
        <strain evidence="16">NC_groundwater_580_Pr5_B-0.1um_64_19</strain>
    </source>
</reference>
<dbReference type="InterPro" id="IPR012675">
    <property type="entry name" value="Beta-grasp_dom_sf"/>
</dbReference>
<keyword evidence="3 13" id="KW-0820">tRNA-binding</keyword>
<feature type="binding site" evidence="13">
    <location>
        <position position="397"/>
    </location>
    <ligand>
        <name>Zn(2+)</name>
        <dbReference type="ChEBI" id="CHEBI:29105"/>
        <note>catalytic</note>
    </ligand>
</feature>
<name>A0A932A7J5_9BACT</name>
<dbReference type="InterPro" id="IPR033728">
    <property type="entry name" value="ThrRS_core"/>
</dbReference>
<proteinExistence type="inferred from homology"/>
<dbReference type="InterPro" id="IPR012947">
    <property type="entry name" value="tRNA_SAD"/>
</dbReference>
<evidence type="ECO:0000256" key="6">
    <source>
        <dbReference type="ARBA" id="ARBA00022741"/>
    </source>
</evidence>
<dbReference type="InterPro" id="IPR006195">
    <property type="entry name" value="aa-tRNA-synth_II"/>
</dbReference>
<dbReference type="Pfam" id="PF02824">
    <property type="entry name" value="TGS"/>
    <property type="match status" value="1"/>
</dbReference>
<keyword evidence="4 13" id="KW-0436">Ligase</keyword>
<comment type="caution">
    <text evidence="13">Lacks conserved residue(s) required for the propagation of feature annotation.</text>
</comment>
<dbReference type="InterPro" id="IPR036621">
    <property type="entry name" value="Anticodon-bd_dom_sf"/>
</dbReference>
<dbReference type="FunFam" id="3.40.50.800:FF:000001">
    <property type="entry name" value="Threonine--tRNA ligase"/>
    <property type="match status" value="1"/>
</dbReference>
<evidence type="ECO:0000259" key="15">
    <source>
        <dbReference type="PROSITE" id="PS51880"/>
    </source>
</evidence>
<dbReference type="FunFam" id="3.30.930.10:FF:000002">
    <property type="entry name" value="Threonine--tRNA ligase"/>
    <property type="match status" value="1"/>
</dbReference>
<comment type="subunit">
    <text evidence="13">Homodimer.</text>
</comment>
<dbReference type="Gene3D" id="3.30.930.10">
    <property type="entry name" value="Bira Bifunctional Protein, Domain 2"/>
    <property type="match status" value="1"/>
</dbReference>
<evidence type="ECO:0000313" key="16">
    <source>
        <dbReference type="EMBL" id="MBI2678156.1"/>
    </source>
</evidence>
<evidence type="ECO:0000256" key="5">
    <source>
        <dbReference type="ARBA" id="ARBA00022723"/>
    </source>
</evidence>
<dbReference type="FunFam" id="3.30.980.10:FF:000005">
    <property type="entry name" value="Threonyl-tRNA synthetase, mitochondrial"/>
    <property type="match status" value="1"/>
</dbReference>
<comment type="similarity">
    <text evidence="1 13">Belongs to the class-II aminoacyl-tRNA synthetase family.</text>
</comment>
<dbReference type="HAMAP" id="MF_00184">
    <property type="entry name" value="Thr_tRNA_synth"/>
    <property type="match status" value="1"/>
</dbReference>
<sequence length="655" mass="74622">MADNIKVKLPDGSIKELPKGSTALDVANSISPRLGQAALVAKIKPSSNGNEFRLVDLTAPLAEDVELRILTEKDPESLEVFRHSSAHLLAAAVLELFPETKLGHGPPTDSGFFYDFYREQPFTPDDLAAIEKKMAELAQQDIPYRREMLSRDQTLADAQQHGDFMKCHFIEQFVQPGEQASFYKTGKFVDFCRGPHIPSTGRIKAFKLLTLAGAYWLGDAKNKQLQRIYGTSFYSKKELDAYLHQMEEAKKRDHRVIGKQLDLFSIQELAGPGLIFWHPKGGTIRKLMEDWMREEYIRRGYSLVYTPHILRVETWKTSGHEGYYAKNMYPPMEMDDAFYRVKPMNCPGHILIYKSDLRSYRDLPQRYGELGTVYRYELSGVMHGLLRVRGFTQDDAHIFCTPQQIEDEIVGCMDFALAVLKTYGFDQFQVELSNWDPKDRANYAGTDEQWDLAMRSLESALKRSNIEYKLIPGEAAFYGPKIDVKLVDAIGRLWQLSTIQFDFTLPQRFELEYVGEDGARHQPLMVHRALYGSIERFFGVLIEHYAGAFPAWLSPTQVAIVPITDRHVGYAASVESMLKDVGIRSHLDARSEKMNAKIREHAMQKVPFILVIGDKEAETGKVNVRTRGKEKTEDMSAQDFVAHLKHLVDTKATSL</sequence>
<dbReference type="GO" id="GO:0004829">
    <property type="term" value="F:threonine-tRNA ligase activity"/>
    <property type="evidence" value="ECO:0007669"/>
    <property type="project" value="UniProtKB-UniRule"/>
</dbReference>
<dbReference type="CDD" id="cd01667">
    <property type="entry name" value="TGS_ThrRS"/>
    <property type="match status" value="1"/>
</dbReference>
<dbReference type="CDD" id="cd00771">
    <property type="entry name" value="ThrRS_core"/>
    <property type="match status" value="1"/>
</dbReference>
<evidence type="ECO:0000256" key="10">
    <source>
        <dbReference type="ARBA" id="ARBA00022917"/>
    </source>
</evidence>
<evidence type="ECO:0000256" key="3">
    <source>
        <dbReference type="ARBA" id="ARBA00022555"/>
    </source>
</evidence>
<comment type="caution">
    <text evidence="16">The sequence shown here is derived from an EMBL/GenBank/DDBJ whole genome shotgun (WGS) entry which is preliminary data.</text>
</comment>
<keyword evidence="9 13" id="KW-0694">RNA-binding</keyword>
<dbReference type="PRINTS" id="PR01047">
    <property type="entry name" value="TRNASYNTHTHR"/>
</dbReference>
<feature type="binding site" evidence="13">
    <location>
        <position position="527"/>
    </location>
    <ligand>
        <name>Zn(2+)</name>
        <dbReference type="ChEBI" id="CHEBI:29105"/>
        <note>catalytic</note>
    </ligand>
</feature>